<name>A0A915EZ05_9CEST</name>
<organism evidence="2 3">
    <name type="scientific">Echinococcus canadensis</name>
    <dbReference type="NCBI Taxonomy" id="519352"/>
    <lineage>
        <taxon>Eukaryota</taxon>
        <taxon>Metazoa</taxon>
        <taxon>Spiralia</taxon>
        <taxon>Lophotrochozoa</taxon>
        <taxon>Platyhelminthes</taxon>
        <taxon>Cestoda</taxon>
        <taxon>Eucestoda</taxon>
        <taxon>Cyclophyllidea</taxon>
        <taxon>Taeniidae</taxon>
        <taxon>Echinococcus</taxon>
        <taxon>Echinococcus canadensis group</taxon>
    </lineage>
</organism>
<proteinExistence type="predicted"/>
<dbReference type="WBParaSite" id="maker-E.canG7_contigs_4679-snap-gene-0.1-mRNA-1">
    <property type="protein sequence ID" value="maker-E.canG7_contigs_4679-snap-gene-0.1-mRNA-1"/>
    <property type="gene ID" value="EcG7_09455"/>
</dbReference>
<dbReference type="AlphaFoldDB" id="A0A915EZ05"/>
<evidence type="ECO:0000313" key="3">
    <source>
        <dbReference type="WBParaSite" id="maker-E.canG7_contigs_4679-snap-gene-0.1-mRNA-1"/>
    </source>
</evidence>
<protein>
    <submittedName>
        <fullName evidence="3">Uncharacterized protein</fullName>
    </submittedName>
</protein>
<keyword evidence="1" id="KW-1133">Transmembrane helix</keyword>
<dbReference type="Proteomes" id="UP000887562">
    <property type="component" value="Unplaced"/>
</dbReference>
<reference evidence="3" key="1">
    <citation type="submission" date="2022-11" db="UniProtKB">
        <authorList>
            <consortium name="WormBaseParasite"/>
        </authorList>
    </citation>
    <scope>IDENTIFICATION</scope>
</reference>
<feature type="transmembrane region" description="Helical" evidence="1">
    <location>
        <begin position="36"/>
        <end position="57"/>
    </location>
</feature>
<evidence type="ECO:0000313" key="2">
    <source>
        <dbReference type="Proteomes" id="UP000887562"/>
    </source>
</evidence>
<keyword evidence="1" id="KW-0472">Membrane</keyword>
<sequence>KAYTWAVGIKEQVISKLRRLADQLREKSFGQSKEPYYVVGLIIIILIAHAIAEFIVLNNTLYDIQVQSLVLALSLNSCIHLCQISRCSIAVHFEND</sequence>
<accession>A0A915EZ05</accession>
<keyword evidence="1" id="KW-0812">Transmembrane</keyword>
<evidence type="ECO:0000256" key="1">
    <source>
        <dbReference type="SAM" id="Phobius"/>
    </source>
</evidence>
<keyword evidence="2" id="KW-1185">Reference proteome</keyword>